<accession>A0AAV6VVD0</accession>
<organism evidence="2 3">
    <name type="scientific">Oedothorax gibbosus</name>
    <dbReference type="NCBI Taxonomy" id="931172"/>
    <lineage>
        <taxon>Eukaryota</taxon>
        <taxon>Metazoa</taxon>
        <taxon>Ecdysozoa</taxon>
        <taxon>Arthropoda</taxon>
        <taxon>Chelicerata</taxon>
        <taxon>Arachnida</taxon>
        <taxon>Araneae</taxon>
        <taxon>Araneomorphae</taxon>
        <taxon>Entelegynae</taxon>
        <taxon>Araneoidea</taxon>
        <taxon>Linyphiidae</taxon>
        <taxon>Erigoninae</taxon>
        <taxon>Oedothorax</taxon>
    </lineage>
</organism>
<name>A0AAV6VVD0_9ARAC</name>
<comment type="caution">
    <text evidence="2">The sequence shown here is derived from an EMBL/GenBank/DDBJ whole genome shotgun (WGS) entry which is preliminary data.</text>
</comment>
<sequence>MVNKSFLVNEKIKTFKKESKPFEEFSEWNLLNHCLAVFGLRLLEKESSDALIKDRIWRFLGNVRLALVIFLNLIQLVGCVQDVIVSFEKRKPFIFSCCMFSVFAAQITTYKKKATLAADLKRISTLLESMPEGGQIPSMRIWLKLRCFAIFIHSVISFVCLSRYLSGERFIKLFGLNFKHPGLSWVVITVVNYIVLVHVVILTTFTHTIALLCCFCYEKERSLVLLWVKITNECVKSLDPSPRESFNSEWHDNQNFLLKIPKQMENFQSDLQKCKLSVQTNRKLTNSPEKGSHILVNQKQFVEICCILSQIAREVRTINQNLTQLNFFVVCVLLSVVSTTLNDLLLYDHEFTPVVLGYSVFCGVSNTFLFVYFVLKASNVLEEYSRGRTEILENIVLNSCVSRRYFSYFERVSNGVGHDCFLTYMKSMSPHFAVSCMGLFEFQKSVILTTFGCAVTYGVILMQMQ</sequence>
<keyword evidence="1" id="KW-0812">Transmembrane</keyword>
<evidence type="ECO:0000313" key="3">
    <source>
        <dbReference type="Proteomes" id="UP000827092"/>
    </source>
</evidence>
<proteinExistence type="predicted"/>
<feature type="transmembrane region" description="Helical" evidence="1">
    <location>
        <begin position="446"/>
        <end position="464"/>
    </location>
</feature>
<keyword evidence="3" id="KW-1185">Reference proteome</keyword>
<evidence type="ECO:0000313" key="2">
    <source>
        <dbReference type="EMBL" id="KAG8199727.1"/>
    </source>
</evidence>
<dbReference type="AlphaFoldDB" id="A0AAV6VVD0"/>
<gene>
    <name evidence="2" type="ORF">JTE90_000823</name>
</gene>
<feature type="transmembrane region" description="Helical" evidence="1">
    <location>
        <begin position="65"/>
        <end position="87"/>
    </location>
</feature>
<evidence type="ECO:0008006" key="4">
    <source>
        <dbReference type="Google" id="ProtNLM"/>
    </source>
</evidence>
<feature type="transmembrane region" description="Helical" evidence="1">
    <location>
        <begin position="93"/>
        <end position="110"/>
    </location>
</feature>
<feature type="transmembrane region" description="Helical" evidence="1">
    <location>
        <begin position="185"/>
        <end position="217"/>
    </location>
</feature>
<feature type="transmembrane region" description="Helical" evidence="1">
    <location>
        <begin position="353"/>
        <end position="375"/>
    </location>
</feature>
<keyword evidence="1" id="KW-0472">Membrane</keyword>
<protein>
    <recommendedName>
        <fullName evidence="4">Gustatory receptor</fullName>
    </recommendedName>
</protein>
<feature type="transmembrane region" description="Helical" evidence="1">
    <location>
        <begin position="325"/>
        <end position="347"/>
    </location>
</feature>
<evidence type="ECO:0000256" key="1">
    <source>
        <dbReference type="SAM" id="Phobius"/>
    </source>
</evidence>
<dbReference type="Proteomes" id="UP000827092">
    <property type="component" value="Unassembled WGS sequence"/>
</dbReference>
<dbReference type="EMBL" id="JAFNEN010000024">
    <property type="protein sequence ID" value="KAG8199727.1"/>
    <property type="molecule type" value="Genomic_DNA"/>
</dbReference>
<reference evidence="2 3" key="1">
    <citation type="journal article" date="2022" name="Nat. Ecol. Evol.">
        <title>A masculinizing supergene underlies an exaggerated male reproductive morph in a spider.</title>
        <authorList>
            <person name="Hendrickx F."/>
            <person name="De Corte Z."/>
            <person name="Sonet G."/>
            <person name="Van Belleghem S.M."/>
            <person name="Kostlbacher S."/>
            <person name="Vangestel C."/>
        </authorList>
    </citation>
    <scope>NUCLEOTIDE SEQUENCE [LARGE SCALE GENOMIC DNA]</scope>
    <source>
        <strain evidence="2">W744_W776</strain>
    </source>
</reference>
<feature type="transmembrane region" description="Helical" evidence="1">
    <location>
        <begin position="145"/>
        <end position="165"/>
    </location>
</feature>
<keyword evidence="1" id="KW-1133">Transmembrane helix</keyword>